<evidence type="ECO:0000256" key="14">
    <source>
        <dbReference type="ARBA" id="ARBA00022989"/>
    </source>
</evidence>
<evidence type="ECO:0000256" key="11">
    <source>
        <dbReference type="ARBA" id="ARBA00022777"/>
    </source>
</evidence>
<dbReference type="InterPro" id="IPR000421">
    <property type="entry name" value="FA58C"/>
</dbReference>
<dbReference type="PANTHER" id="PTHR24416">
    <property type="entry name" value="TYROSINE-PROTEIN KINASE RECEPTOR"/>
    <property type="match status" value="1"/>
</dbReference>
<accession>A0A2K5HA12</accession>
<evidence type="ECO:0000256" key="5">
    <source>
        <dbReference type="ARBA" id="ARBA00022679"/>
    </source>
</evidence>
<dbReference type="InterPro" id="IPR000719">
    <property type="entry name" value="Prot_kinase_dom"/>
</dbReference>
<evidence type="ECO:0000313" key="32">
    <source>
        <dbReference type="Ensembl" id="ENSCANP00000001189.1"/>
    </source>
</evidence>
<evidence type="ECO:0000256" key="23">
    <source>
        <dbReference type="ARBA" id="ARBA00063678"/>
    </source>
</evidence>
<reference evidence="32" key="2">
    <citation type="submission" date="2025-09" db="UniProtKB">
        <authorList>
            <consortium name="Ensembl"/>
        </authorList>
    </citation>
    <scope>IDENTIFICATION</scope>
</reference>
<dbReference type="PROSITE" id="PS50011">
    <property type="entry name" value="PROTEIN_KINASE_DOM"/>
    <property type="match status" value="1"/>
</dbReference>
<dbReference type="PRINTS" id="PR00109">
    <property type="entry name" value="TYRKINASE"/>
</dbReference>
<feature type="domain" description="F5/8 type C" evidence="31">
    <location>
        <begin position="31"/>
        <end position="185"/>
    </location>
</feature>
<dbReference type="InterPro" id="IPR020635">
    <property type="entry name" value="Tyr_kinase_cat_dom"/>
</dbReference>
<dbReference type="Gene3D" id="2.60.120.1190">
    <property type="match status" value="1"/>
</dbReference>
<evidence type="ECO:0000256" key="29">
    <source>
        <dbReference type="SAM" id="SignalP"/>
    </source>
</evidence>
<evidence type="ECO:0000256" key="1">
    <source>
        <dbReference type="ARBA" id="ARBA00004251"/>
    </source>
</evidence>
<evidence type="ECO:0000256" key="6">
    <source>
        <dbReference type="ARBA" id="ARBA00022692"/>
    </source>
</evidence>
<evidence type="ECO:0000256" key="22">
    <source>
        <dbReference type="ARBA" id="ARBA00061639"/>
    </source>
</evidence>
<dbReference type="SUPFAM" id="SSF49785">
    <property type="entry name" value="Galactose-binding domain-like"/>
    <property type="match status" value="1"/>
</dbReference>
<keyword evidence="13" id="KW-0067">ATP-binding</keyword>
<dbReference type="InterPro" id="IPR001245">
    <property type="entry name" value="Ser-Thr/Tyr_kinase_cat_dom"/>
</dbReference>
<keyword evidence="8" id="KW-0479">Metal-binding</keyword>
<keyword evidence="16" id="KW-0829">Tyrosine-protein kinase</keyword>
<dbReference type="Proteomes" id="UP000233080">
    <property type="component" value="Unassembled WGS sequence"/>
</dbReference>
<feature type="transmembrane region" description="Helical" evidence="28">
    <location>
        <begin position="423"/>
        <end position="445"/>
    </location>
</feature>
<keyword evidence="4" id="KW-0597">Phosphoprotein</keyword>
<organism evidence="32 33">
    <name type="scientific">Colobus angolensis palliatus</name>
    <name type="common">Peters' Angolan colobus</name>
    <dbReference type="NCBI Taxonomy" id="336983"/>
    <lineage>
        <taxon>Eukaryota</taxon>
        <taxon>Metazoa</taxon>
        <taxon>Chordata</taxon>
        <taxon>Craniata</taxon>
        <taxon>Vertebrata</taxon>
        <taxon>Euteleostomi</taxon>
        <taxon>Mammalia</taxon>
        <taxon>Eutheria</taxon>
        <taxon>Euarchontoglires</taxon>
        <taxon>Primates</taxon>
        <taxon>Haplorrhini</taxon>
        <taxon>Catarrhini</taxon>
        <taxon>Cercopithecidae</taxon>
        <taxon>Colobinae</taxon>
        <taxon>Colobus</taxon>
    </lineage>
</organism>
<evidence type="ECO:0000256" key="2">
    <source>
        <dbReference type="ARBA" id="ARBA00011902"/>
    </source>
</evidence>
<evidence type="ECO:0000256" key="25">
    <source>
        <dbReference type="ARBA" id="ARBA00078085"/>
    </source>
</evidence>
<dbReference type="GO" id="GO:0051897">
    <property type="term" value="P:positive regulation of phosphatidylinositol 3-kinase/protein kinase B signal transduction"/>
    <property type="evidence" value="ECO:0007669"/>
    <property type="project" value="TreeGrafter"/>
</dbReference>
<keyword evidence="11" id="KW-0418">Kinase</keyword>
<evidence type="ECO:0000256" key="20">
    <source>
        <dbReference type="ARBA" id="ARBA00043262"/>
    </source>
</evidence>
<dbReference type="GO" id="GO:0005524">
    <property type="term" value="F:ATP binding"/>
    <property type="evidence" value="ECO:0007669"/>
    <property type="project" value="UniProtKB-KW"/>
</dbReference>
<sequence>MGPGALSSLLLLLLVASGDADMKGHFDPAKCRYALGMQDRTIPDSDISASSSWSDSTAARHSRLESSDGDGAWCPAGSVFPKEEEYLQVDLQRLHLVALVGTQGRHAGGLGKEFSRSYRLRYSRDGRRWMDWKDRWGQEVISGNEDPEGVVLKDLGPPMVARLVRFYPRADRVMSVCLRVELYGCLWREGLLSYTAPVGQTMYLSEAVYLNDSTYDGHTMGGLQYGGLGQLADGVVGLDDFRKSQELRVWPGYDYVGWSNHSFSSGYVEMEFEFDRLRAFQAMQVHCNNMHTLGARLPGGVECRFRRGPAMAWEGEPMRHNLGGNLGDPRARAVSVPLGGRVARFLQCRFLFAGPWLLFSEISFISDVVNNSSPALGGTFPPSRVGVWTLWWDPPMVLTLLPPPELEPRGQQPVAKAEGSPTAILIGCLVAIILLLLLIIALMLWRLHWRRLLSKVLESHPHTRSPGLVGIRPTPLPVSPMALVHLCEVDSPQDLVSLDCPLNMRKGHPLLVAVKILRPDATKNARNDFLKEVKIMSRLKDPNIIRLLGVCVQDDPLCMITDYMENGDLNQFLSAHQLEDKAAEGAPGDGQAAQGPTISYPMLLHVAAQIASGMRYLATLNFVHRDLATRNCLVGENFTIKIADFGMSRNLYAGDYYRVQGRAVLPIRWMAWECILMGKFTTASDVWAFGVTLWEVLMLCRAQPFGQLTDEQVIENAGEFFRDQGRQVYLSRPPACPQGLYELMLRCWSRESEQRPPFSQLHRFLAEDALNTV</sequence>
<evidence type="ECO:0000256" key="16">
    <source>
        <dbReference type="ARBA" id="ARBA00023137"/>
    </source>
</evidence>
<proteinExistence type="inferred from homology"/>
<dbReference type="GO" id="GO:0038062">
    <property type="term" value="F:protein tyrosine kinase collagen receptor activity"/>
    <property type="evidence" value="ECO:0007669"/>
    <property type="project" value="TreeGrafter"/>
</dbReference>
<evidence type="ECO:0000256" key="21">
    <source>
        <dbReference type="ARBA" id="ARBA00051243"/>
    </source>
</evidence>
<dbReference type="FunFam" id="2.60.120.1190:FF:000002">
    <property type="entry name" value="epithelial discoidin domain-containing receptor 1"/>
    <property type="match status" value="1"/>
</dbReference>
<dbReference type="Ensembl" id="ENSCANT00000004781.1">
    <property type="protein sequence ID" value="ENSCANP00000001189.1"/>
    <property type="gene ID" value="ENSCANG00000003668.1"/>
</dbReference>
<dbReference type="GO" id="GO:0046872">
    <property type="term" value="F:metal ion binding"/>
    <property type="evidence" value="ECO:0007669"/>
    <property type="project" value="UniProtKB-KW"/>
</dbReference>
<comment type="subcellular location">
    <subcellularLocation>
        <location evidence="1">Cell membrane</location>
        <topology evidence="1">Single-pass type I membrane protein</topology>
    </subcellularLocation>
</comment>
<dbReference type="SMART" id="SM00219">
    <property type="entry name" value="TyrKc"/>
    <property type="match status" value="1"/>
</dbReference>
<keyword evidence="20" id="KW-0421">Lactation</keyword>
<evidence type="ECO:0000256" key="17">
    <source>
        <dbReference type="ARBA" id="ARBA00023157"/>
    </source>
</evidence>
<dbReference type="InterPro" id="IPR050122">
    <property type="entry name" value="RTK"/>
</dbReference>
<feature type="signal peptide" evidence="29">
    <location>
        <begin position="1"/>
        <end position="20"/>
    </location>
</feature>
<comment type="subunit">
    <text evidence="23">Homodimer. Interacts (via PPxY motif) with WWC1 (via WW domains) in a collagen-regulated manner. Forms a tripartite complex with WWC1 and PRKCZ, but predominantly in the absence of collagen. Interacts (tyrosine phosphorylated) with SHC1. Interacts with SRC. Interacts with MYH9. Interacts with CDH1. Interacts with PTPN11. Interacts with NCK2.</text>
</comment>
<evidence type="ECO:0000313" key="33">
    <source>
        <dbReference type="Proteomes" id="UP000233080"/>
    </source>
</evidence>
<dbReference type="Gene3D" id="3.30.200.20">
    <property type="entry name" value="Phosphorylase Kinase, domain 1"/>
    <property type="match status" value="1"/>
</dbReference>
<dbReference type="GO" id="GO:0005886">
    <property type="term" value="C:plasma membrane"/>
    <property type="evidence" value="ECO:0007669"/>
    <property type="project" value="UniProtKB-SubCell"/>
</dbReference>
<dbReference type="InterPro" id="IPR002011">
    <property type="entry name" value="Tyr_kinase_rcpt_2_CS"/>
</dbReference>
<dbReference type="EC" id="2.7.10.1" evidence="2"/>
<dbReference type="PROSITE" id="PS00239">
    <property type="entry name" value="RECEPTOR_TYR_KIN_II"/>
    <property type="match status" value="1"/>
</dbReference>
<keyword evidence="7" id="KW-0635">Pregnancy</keyword>
<dbReference type="InterPro" id="IPR011009">
    <property type="entry name" value="Kinase-like_dom_sf"/>
</dbReference>
<dbReference type="FunFam" id="2.60.120.260:FF:000007">
    <property type="entry name" value="Discoidin domain receptor tyrosine kinase 1"/>
    <property type="match status" value="1"/>
</dbReference>
<keyword evidence="18" id="KW-0675">Receptor</keyword>
<evidence type="ECO:0000256" key="18">
    <source>
        <dbReference type="ARBA" id="ARBA00023170"/>
    </source>
</evidence>
<feature type="domain" description="Protein kinase" evidence="30">
    <location>
        <begin position="442"/>
        <end position="765"/>
    </location>
</feature>
<evidence type="ECO:0000256" key="19">
    <source>
        <dbReference type="ARBA" id="ARBA00023180"/>
    </source>
</evidence>
<evidence type="ECO:0000256" key="9">
    <source>
        <dbReference type="ARBA" id="ARBA00022729"/>
    </source>
</evidence>
<dbReference type="Pfam" id="PF07714">
    <property type="entry name" value="PK_Tyr_Ser-Thr"/>
    <property type="match status" value="1"/>
</dbReference>
<keyword evidence="17" id="KW-1015">Disulfide bond</keyword>
<keyword evidence="9 29" id="KW-0732">Signal</keyword>
<keyword evidence="12" id="KW-0106">Calcium</keyword>
<keyword evidence="6 28" id="KW-0812">Transmembrane</keyword>
<keyword evidence="3" id="KW-1003">Cell membrane</keyword>
<dbReference type="GO" id="GO:0007565">
    <property type="term" value="P:female pregnancy"/>
    <property type="evidence" value="ECO:0007669"/>
    <property type="project" value="UniProtKB-KW"/>
</dbReference>
<dbReference type="PROSITE" id="PS01286">
    <property type="entry name" value="FA58C_2"/>
    <property type="match status" value="1"/>
</dbReference>
<evidence type="ECO:0000256" key="12">
    <source>
        <dbReference type="ARBA" id="ARBA00022837"/>
    </source>
</evidence>
<comment type="catalytic activity">
    <reaction evidence="21">
        <text>L-tyrosyl-[protein] + ATP = O-phospho-L-tyrosyl-[protein] + ADP + H(+)</text>
        <dbReference type="Rhea" id="RHEA:10596"/>
        <dbReference type="Rhea" id="RHEA-COMP:10136"/>
        <dbReference type="Rhea" id="RHEA-COMP:20101"/>
        <dbReference type="ChEBI" id="CHEBI:15378"/>
        <dbReference type="ChEBI" id="CHEBI:30616"/>
        <dbReference type="ChEBI" id="CHEBI:46858"/>
        <dbReference type="ChEBI" id="CHEBI:61978"/>
        <dbReference type="ChEBI" id="CHEBI:456216"/>
        <dbReference type="EC" id="2.7.10.1"/>
    </reaction>
</comment>
<keyword evidence="14 28" id="KW-1133">Transmembrane helix</keyword>
<keyword evidence="10" id="KW-0547">Nucleotide-binding</keyword>
<comment type="similarity">
    <text evidence="22">Belongs to the protein kinase superfamily. Tyr protein kinase family. Insulin receptor subfamily.</text>
</comment>
<dbReference type="FunFam" id="1.10.510.10:FF:000053">
    <property type="entry name" value="Epithelial discoidin domain-containing receptor 1"/>
    <property type="match status" value="1"/>
</dbReference>
<evidence type="ECO:0000256" key="13">
    <source>
        <dbReference type="ARBA" id="ARBA00022840"/>
    </source>
</evidence>
<evidence type="ECO:0000256" key="26">
    <source>
        <dbReference type="ARBA" id="ARBA00079442"/>
    </source>
</evidence>
<dbReference type="SMART" id="SM00231">
    <property type="entry name" value="FA58C"/>
    <property type="match status" value="1"/>
</dbReference>
<dbReference type="Pfam" id="PF00754">
    <property type="entry name" value="F5_F8_type_C"/>
    <property type="match status" value="1"/>
</dbReference>
<dbReference type="GO" id="GO:0010976">
    <property type="term" value="P:positive regulation of neuron projection development"/>
    <property type="evidence" value="ECO:0007669"/>
    <property type="project" value="TreeGrafter"/>
</dbReference>
<dbReference type="PROSITE" id="PS00109">
    <property type="entry name" value="PROTEIN_KINASE_TYR"/>
    <property type="match status" value="1"/>
</dbReference>
<dbReference type="CDD" id="cd00057">
    <property type="entry name" value="FA58C"/>
    <property type="match status" value="1"/>
</dbReference>
<name>A0A2K5HA12_COLAP</name>
<dbReference type="SUPFAM" id="SSF56112">
    <property type="entry name" value="Protein kinase-like (PK-like)"/>
    <property type="match status" value="1"/>
</dbReference>
<evidence type="ECO:0000256" key="3">
    <source>
        <dbReference type="ARBA" id="ARBA00022475"/>
    </source>
</evidence>
<dbReference type="Gene3D" id="2.60.120.260">
    <property type="entry name" value="Galactose-binding domain-like"/>
    <property type="match status" value="1"/>
</dbReference>
<dbReference type="PANTHER" id="PTHR24416:SF333">
    <property type="entry name" value="EPITHELIAL DISCOIDIN DOMAIN-CONTAINING RECEPTOR 1"/>
    <property type="match status" value="1"/>
</dbReference>
<feature type="chain" id="PRO_5014328268" description="Epithelial discoidin domain-containing receptor 1" evidence="29">
    <location>
        <begin position="21"/>
        <end position="773"/>
    </location>
</feature>
<evidence type="ECO:0000256" key="28">
    <source>
        <dbReference type="SAM" id="Phobius"/>
    </source>
</evidence>
<dbReference type="InterPro" id="IPR008979">
    <property type="entry name" value="Galactose-bd-like_sf"/>
</dbReference>
<dbReference type="Pfam" id="PF21114">
    <property type="entry name" value="DDR1-2_DS-like"/>
    <property type="match status" value="1"/>
</dbReference>
<keyword evidence="15 28" id="KW-0472">Membrane</keyword>
<keyword evidence="33" id="KW-1185">Reference proteome</keyword>
<dbReference type="InterPro" id="IPR008266">
    <property type="entry name" value="Tyr_kinase_AS"/>
</dbReference>
<evidence type="ECO:0000259" key="30">
    <source>
        <dbReference type="PROSITE" id="PS50011"/>
    </source>
</evidence>
<dbReference type="PROSITE" id="PS01285">
    <property type="entry name" value="FA58C_1"/>
    <property type="match status" value="1"/>
</dbReference>
<dbReference type="InterPro" id="IPR048525">
    <property type="entry name" value="DDR1-2_DS-like"/>
</dbReference>
<dbReference type="GO" id="GO:0007595">
    <property type="term" value="P:lactation"/>
    <property type="evidence" value="ECO:0007669"/>
    <property type="project" value="UniProtKB-KW"/>
</dbReference>
<dbReference type="PROSITE" id="PS50022">
    <property type="entry name" value="FA58C_3"/>
    <property type="match status" value="1"/>
</dbReference>
<dbReference type="AlphaFoldDB" id="A0A2K5HA12"/>
<evidence type="ECO:0000256" key="27">
    <source>
        <dbReference type="ARBA" id="ARBA00082942"/>
    </source>
</evidence>
<reference evidence="32" key="1">
    <citation type="submission" date="2025-08" db="UniProtKB">
        <authorList>
            <consortium name="Ensembl"/>
        </authorList>
    </citation>
    <scope>IDENTIFICATION</scope>
</reference>
<dbReference type="GO" id="GO:0005518">
    <property type="term" value="F:collagen binding"/>
    <property type="evidence" value="ECO:0007669"/>
    <property type="project" value="TreeGrafter"/>
</dbReference>
<evidence type="ECO:0000256" key="4">
    <source>
        <dbReference type="ARBA" id="ARBA00022553"/>
    </source>
</evidence>
<evidence type="ECO:0000256" key="8">
    <source>
        <dbReference type="ARBA" id="ARBA00022723"/>
    </source>
</evidence>
<evidence type="ECO:0000256" key="10">
    <source>
        <dbReference type="ARBA" id="ARBA00022741"/>
    </source>
</evidence>
<evidence type="ECO:0000259" key="31">
    <source>
        <dbReference type="PROSITE" id="PS50022"/>
    </source>
</evidence>
<dbReference type="Gene3D" id="1.10.510.10">
    <property type="entry name" value="Transferase(Phosphotransferase) domain 1"/>
    <property type="match status" value="1"/>
</dbReference>
<keyword evidence="19" id="KW-0325">Glycoprotein</keyword>
<evidence type="ECO:0000256" key="24">
    <source>
        <dbReference type="ARBA" id="ARBA00074969"/>
    </source>
</evidence>
<protein>
    <recommendedName>
        <fullName evidence="24">Epithelial discoidin domain-containing receptor 1</fullName>
        <ecNumber evidence="2">2.7.10.1</ecNumber>
    </recommendedName>
    <alternativeName>
        <fullName evidence="26">CD167 antigen-like family member A</fullName>
    </alternativeName>
    <alternativeName>
        <fullName evidence="25">Discoidin receptor tyrosine kinase</fullName>
    </alternativeName>
    <alternativeName>
        <fullName evidence="27">Tyrosine kinase DDR</fullName>
    </alternativeName>
</protein>
<evidence type="ECO:0000256" key="7">
    <source>
        <dbReference type="ARBA" id="ARBA00022720"/>
    </source>
</evidence>
<keyword evidence="5" id="KW-0808">Transferase</keyword>
<evidence type="ECO:0000256" key="15">
    <source>
        <dbReference type="ARBA" id="ARBA00023136"/>
    </source>
</evidence>
<dbReference type="GO" id="GO:0043235">
    <property type="term" value="C:receptor complex"/>
    <property type="evidence" value="ECO:0007669"/>
    <property type="project" value="TreeGrafter"/>
</dbReference>